<evidence type="ECO:0000313" key="15">
    <source>
        <dbReference type="Proteomes" id="UP000261520"/>
    </source>
</evidence>
<keyword evidence="6" id="KW-0808">Transferase</keyword>
<dbReference type="UniPathway" id="UPA00375"/>
<comment type="pathway">
    <text evidence="1">tRNA modification; wybutosine-tRNA(Phe) biosynthesis.</text>
</comment>
<dbReference type="SUPFAM" id="SSF111278">
    <property type="entry name" value="SSo0622-like"/>
    <property type="match status" value="1"/>
</dbReference>
<feature type="region of interest" description="Disordered" evidence="12">
    <location>
        <begin position="188"/>
        <end position="241"/>
    </location>
</feature>
<evidence type="ECO:0000256" key="4">
    <source>
        <dbReference type="ARBA" id="ARBA00016536"/>
    </source>
</evidence>
<dbReference type="GO" id="GO:0008168">
    <property type="term" value="F:methyltransferase activity"/>
    <property type="evidence" value="ECO:0007669"/>
    <property type="project" value="UniProtKB-KW"/>
</dbReference>
<feature type="compositionally biased region" description="Basic and acidic residues" evidence="12">
    <location>
        <begin position="188"/>
        <end position="198"/>
    </location>
</feature>
<comment type="similarity">
    <text evidence="2">Belongs to the TYW3 family.</text>
</comment>
<keyword evidence="8" id="KW-0819">tRNA processing</keyword>
<evidence type="ECO:0000256" key="3">
    <source>
        <dbReference type="ARBA" id="ARBA00012750"/>
    </source>
</evidence>
<evidence type="ECO:0000256" key="9">
    <source>
        <dbReference type="ARBA" id="ARBA00025378"/>
    </source>
</evidence>
<evidence type="ECO:0000256" key="5">
    <source>
        <dbReference type="ARBA" id="ARBA00022603"/>
    </source>
</evidence>
<keyword evidence="5" id="KW-0489">Methyltransferase</keyword>
<dbReference type="STRING" id="409849.ENSPMGP00000006281"/>
<reference evidence="14" key="2">
    <citation type="submission" date="2025-09" db="UniProtKB">
        <authorList>
            <consortium name="Ensembl"/>
        </authorList>
    </citation>
    <scope>IDENTIFICATION</scope>
</reference>
<dbReference type="GO" id="GO:0008033">
    <property type="term" value="P:tRNA processing"/>
    <property type="evidence" value="ECO:0007669"/>
    <property type="project" value="UniProtKB-KW"/>
</dbReference>
<dbReference type="Pfam" id="PF02676">
    <property type="entry name" value="TYW3"/>
    <property type="match status" value="1"/>
</dbReference>
<feature type="domain" description="tRNA wybutosine-synthesizing protein" evidence="13">
    <location>
        <begin position="15"/>
        <end position="186"/>
    </location>
</feature>
<dbReference type="Proteomes" id="UP000261520">
    <property type="component" value="Unplaced"/>
</dbReference>
<dbReference type="EC" id="2.1.1.282" evidence="3"/>
<evidence type="ECO:0000256" key="2">
    <source>
        <dbReference type="ARBA" id="ARBA00008569"/>
    </source>
</evidence>
<dbReference type="AlphaFoldDB" id="A0A3B3ZPL2"/>
<sequence length="252" mass="28883">MSCTDREFERWKRQSEQRMDQSKKGGVDEDIAGLVRLLNGTEQYFTTSSCSGRVILIDGVQSSDVQKQNCQWLFVSHQKCTTEQLAVDRSSGDAVLKFEPFVLHVQCRRLYDAQLLHSVAINSGFRNSGLTVGKTGKIISAIRSTHGLEVPLTHQGTLLVTPDYIHFLCQICNQKMEENLRRIHRYSVNRDKPEENSKQKVYRRRRKRQQSHSYHGDGKDTSDCNRDKSRDSCHDDSDGSTTELNHCLDLFT</sequence>
<dbReference type="FunFam" id="3.30.1960.10:FF:000001">
    <property type="entry name" value="tRNA wybutosine-synthesizing protein 3 homolog"/>
    <property type="match status" value="1"/>
</dbReference>
<dbReference type="Ensembl" id="ENSPMGT00000006680.1">
    <property type="protein sequence ID" value="ENSPMGP00000006281.1"/>
    <property type="gene ID" value="ENSPMGG00000005290.1"/>
</dbReference>
<dbReference type="PANTHER" id="PTHR48418">
    <property type="entry name" value="TRNA WYBUTOSINE-SYNTHESIZING PROTEIN 3"/>
    <property type="match status" value="1"/>
</dbReference>
<evidence type="ECO:0000256" key="10">
    <source>
        <dbReference type="ARBA" id="ARBA00030554"/>
    </source>
</evidence>
<evidence type="ECO:0000256" key="1">
    <source>
        <dbReference type="ARBA" id="ARBA00004797"/>
    </source>
</evidence>
<organism evidence="14 15">
    <name type="scientific">Periophthalmus magnuspinnatus</name>
    <dbReference type="NCBI Taxonomy" id="409849"/>
    <lineage>
        <taxon>Eukaryota</taxon>
        <taxon>Metazoa</taxon>
        <taxon>Chordata</taxon>
        <taxon>Craniata</taxon>
        <taxon>Vertebrata</taxon>
        <taxon>Euteleostomi</taxon>
        <taxon>Actinopterygii</taxon>
        <taxon>Neopterygii</taxon>
        <taxon>Teleostei</taxon>
        <taxon>Neoteleostei</taxon>
        <taxon>Acanthomorphata</taxon>
        <taxon>Gobiaria</taxon>
        <taxon>Gobiiformes</taxon>
        <taxon>Gobioidei</taxon>
        <taxon>Gobiidae</taxon>
        <taxon>Oxudercinae</taxon>
        <taxon>Periophthalmus</taxon>
    </lineage>
</organism>
<proteinExistence type="inferred from homology"/>
<feature type="compositionally biased region" description="Basic and acidic residues" evidence="12">
    <location>
        <begin position="214"/>
        <end position="237"/>
    </location>
</feature>
<evidence type="ECO:0000259" key="13">
    <source>
        <dbReference type="Pfam" id="PF02676"/>
    </source>
</evidence>
<accession>A0A3B3ZPL2</accession>
<evidence type="ECO:0000256" key="12">
    <source>
        <dbReference type="SAM" id="MobiDB-lite"/>
    </source>
</evidence>
<dbReference type="Gene3D" id="3.30.1960.10">
    <property type="entry name" value="tRNA wybutosine-synthesizing-like"/>
    <property type="match status" value="1"/>
</dbReference>
<evidence type="ECO:0000256" key="7">
    <source>
        <dbReference type="ARBA" id="ARBA00022691"/>
    </source>
</evidence>
<comment type="function">
    <text evidence="9">Probable S-adenosyl-L-methionine-dependent methyltransferase that acts as a component of the wybutosine biosynthesis pathway. Wybutosine is a hyper modified guanosine with a tricyclic base found at the 3'-position adjacent to the anticodon of eukaryotic phenylalanine tRNA.</text>
</comment>
<comment type="catalytic activity">
    <reaction evidence="11">
        <text>4-demethyl-7-[(3S)-3-amino-3-carboxypropyl]wyosine(37) in tRNA(Phe) + S-adenosyl-L-methionine = 7-[(3S)-3-amino-3-carboxypropyl]wyosine(37) in tRNA(Phe) + S-adenosyl-L-homocysteine + H(+)</text>
        <dbReference type="Rhea" id="RHEA:36635"/>
        <dbReference type="Rhea" id="RHEA-COMP:10378"/>
        <dbReference type="Rhea" id="RHEA-COMP:10379"/>
        <dbReference type="ChEBI" id="CHEBI:15378"/>
        <dbReference type="ChEBI" id="CHEBI:57856"/>
        <dbReference type="ChEBI" id="CHEBI:59789"/>
        <dbReference type="ChEBI" id="CHEBI:73543"/>
        <dbReference type="ChEBI" id="CHEBI:73550"/>
        <dbReference type="EC" id="2.1.1.282"/>
    </reaction>
</comment>
<dbReference type="InterPro" id="IPR036602">
    <property type="entry name" value="tRNA_yW-synthesising-like_sf"/>
</dbReference>
<dbReference type="PANTHER" id="PTHR48418:SF1">
    <property type="entry name" value="TRNA WYBUTOSINE-SYNTHESIZING PROTEIN 3"/>
    <property type="match status" value="1"/>
</dbReference>
<feature type="compositionally biased region" description="Basic residues" evidence="12">
    <location>
        <begin position="200"/>
        <end position="210"/>
    </location>
</feature>
<name>A0A3B3ZPL2_9GOBI</name>
<evidence type="ECO:0000256" key="11">
    <source>
        <dbReference type="ARBA" id="ARBA00049202"/>
    </source>
</evidence>
<evidence type="ECO:0000256" key="8">
    <source>
        <dbReference type="ARBA" id="ARBA00022694"/>
    </source>
</evidence>
<protein>
    <recommendedName>
        <fullName evidence="4">tRNA wybutosine-synthesizing protein 3 homolog</fullName>
        <ecNumber evidence="3">2.1.1.282</ecNumber>
    </recommendedName>
    <alternativeName>
        <fullName evidence="10">tRNA(Phe) 7-((3-amino-3-carboxypropyl)-4-demethylwyosine(37)-N(4))-methyltransferase</fullName>
    </alternativeName>
</protein>
<dbReference type="GO" id="GO:0032259">
    <property type="term" value="P:methylation"/>
    <property type="evidence" value="ECO:0007669"/>
    <property type="project" value="UniProtKB-KW"/>
</dbReference>
<feature type="region of interest" description="Disordered" evidence="12">
    <location>
        <begin position="1"/>
        <end position="25"/>
    </location>
</feature>
<dbReference type="InterPro" id="IPR003827">
    <property type="entry name" value="tRNA_yW-synthesising"/>
</dbReference>
<keyword evidence="15" id="KW-1185">Reference proteome</keyword>
<reference evidence="14" key="1">
    <citation type="submission" date="2025-08" db="UniProtKB">
        <authorList>
            <consortium name="Ensembl"/>
        </authorList>
    </citation>
    <scope>IDENTIFICATION</scope>
</reference>
<keyword evidence="7" id="KW-0949">S-adenosyl-L-methionine</keyword>
<evidence type="ECO:0000313" key="14">
    <source>
        <dbReference type="Ensembl" id="ENSPMGP00000006281.1"/>
    </source>
</evidence>
<evidence type="ECO:0000256" key="6">
    <source>
        <dbReference type="ARBA" id="ARBA00022679"/>
    </source>
</evidence>